<evidence type="ECO:0000313" key="4">
    <source>
        <dbReference type="Proteomes" id="UP000237983"/>
    </source>
</evidence>
<evidence type="ECO:0008006" key="5">
    <source>
        <dbReference type="Google" id="ProtNLM"/>
    </source>
</evidence>
<accession>A0A2T0VFD7</accession>
<keyword evidence="4" id="KW-1185">Reference proteome</keyword>
<evidence type="ECO:0000313" key="3">
    <source>
        <dbReference type="EMBL" id="PRY68919.1"/>
    </source>
</evidence>
<comment type="caution">
    <text evidence="3">The sequence shown here is derived from an EMBL/GenBank/DDBJ whole genome shotgun (WGS) entry which is preliminary data.</text>
</comment>
<sequence length="369" mass="36543">MTPRSGPATRTLALALVVVVGCALTACASESSAPAQGDEPTNRPTTSVAAAPDSTPVTGKPAQVFGGECASALSEETVGSLLGVAASLEAEGPSRPLQQAVHGVGGLACAWSESGSAQGSAWLRITVVPASIATESASESAPYCYGADSGSASDSGPGIGVGACSFSSAEGDYLLSGVITMPQATTNADALDALTGLREQFSVALSAVSPPDLADLARSETGVWGPLAQCSDFAALVDFDGLLGVSDVDVLDADGAAEIPDGMAAAQAAAGYQRCTASGPADTADAVAVTFDFLPGGSWAAGDVAAEVGAVELAAETTGAVVETVDPTPTLHVFDGPNWLTITSNFPTRDPLQLQPLAGALVNALNSMK</sequence>
<feature type="region of interest" description="Disordered" evidence="1">
    <location>
        <begin position="31"/>
        <end position="61"/>
    </location>
</feature>
<name>A0A2T0VFD7_9MICO</name>
<feature type="signal peptide" evidence="2">
    <location>
        <begin position="1"/>
        <end position="28"/>
    </location>
</feature>
<evidence type="ECO:0000256" key="1">
    <source>
        <dbReference type="SAM" id="MobiDB-lite"/>
    </source>
</evidence>
<dbReference type="RefSeq" id="WP_106211078.1">
    <property type="nucleotide sequence ID" value="NZ_PVTL01000003.1"/>
</dbReference>
<keyword evidence="2" id="KW-0732">Signal</keyword>
<proteinExistence type="predicted"/>
<dbReference type="AlphaFoldDB" id="A0A2T0VFD7"/>
<evidence type="ECO:0000256" key="2">
    <source>
        <dbReference type="SAM" id="SignalP"/>
    </source>
</evidence>
<dbReference type="OrthoDB" id="5118180at2"/>
<feature type="chain" id="PRO_5015531915" description="DUF3558 domain-containing protein" evidence="2">
    <location>
        <begin position="29"/>
        <end position="369"/>
    </location>
</feature>
<reference evidence="3 4" key="1">
    <citation type="submission" date="2018-03" db="EMBL/GenBank/DDBJ databases">
        <title>Genomic Encyclopedia of Type Strains, Phase III (KMG-III): the genomes of soil and plant-associated and newly described type strains.</title>
        <authorList>
            <person name="Whitman W."/>
        </authorList>
    </citation>
    <scope>NUCLEOTIDE SEQUENCE [LARGE SCALE GENOMIC DNA]</scope>
    <source>
        <strain evidence="3 4">CGMCC 1.12484</strain>
    </source>
</reference>
<organism evidence="3 4">
    <name type="scientific">Glaciihabitans tibetensis</name>
    <dbReference type="NCBI Taxonomy" id="1266600"/>
    <lineage>
        <taxon>Bacteria</taxon>
        <taxon>Bacillati</taxon>
        <taxon>Actinomycetota</taxon>
        <taxon>Actinomycetes</taxon>
        <taxon>Micrococcales</taxon>
        <taxon>Microbacteriaceae</taxon>
        <taxon>Glaciihabitans</taxon>
    </lineage>
</organism>
<gene>
    <name evidence="3" type="ORF">B0I08_103124</name>
</gene>
<protein>
    <recommendedName>
        <fullName evidence="5">DUF3558 domain-containing protein</fullName>
    </recommendedName>
</protein>
<dbReference type="Proteomes" id="UP000237983">
    <property type="component" value="Unassembled WGS sequence"/>
</dbReference>
<dbReference type="EMBL" id="PVTL01000003">
    <property type="protein sequence ID" value="PRY68919.1"/>
    <property type="molecule type" value="Genomic_DNA"/>
</dbReference>
<dbReference type="PROSITE" id="PS51257">
    <property type="entry name" value="PROKAR_LIPOPROTEIN"/>
    <property type="match status" value="1"/>
</dbReference>